<evidence type="ECO:0000256" key="8">
    <source>
        <dbReference type="ARBA" id="ARBA00022989"/>
    </source>
</evidence>
<dbReference type="EMBL" id="CP001778">
    <property type="protein sequence ID" value="ADD40137.1"/>
    <property type="molecule type" value="Genomic_DNA"/>
</dbReference>
<evidence type="ECO:0000256" key="3">
    <source>
        <dbReference type="ARBA" id="ARBA00022475"/>
    </source>
</evidence>
<dbReference type="PANTHER" id="PTHR43394:SF1">
    <property type="entry name" value="ATP-BINDING CASSETTE SUB-FAMILY B MEMBER 10, MITOCHONDRIAL"/>
    <property type="match status" value="1"/>
</dbReference>
<dbReference type="GO" id="GO:0016887">
    <property type="term" value="F:ATP hydrolysis activity"/>
    <property type="evidence" value="ECO:0007669"/>
    <property type="project" value="InterPro"/>
</dbReference>
<dbReference type="PROSITE" id="PS50929">
    <property type="entry name" value="ABC_TM1F"/>
    <property type="match status" value="1"/>
</dbReference>
<dbReference type="InterPro" id="IPR036640">
    <property type="entry name" value="ABC1_TM_sf"/>
</dbReference>
<feature type="transmembrane region" description="Helical" evidence="10">
    <location>
        <begin position="144"/>
        <end position="162"/>
    </location>
</feature>
<accession>D3Q4H7</accession>
<evidence type="ECO:0000256" key="7">
    <source>
        <dbReference type="ARBA" id="ARBA00022840"/>
    </source>
</evidence>
<dbReference type="SUPFAM" id="SSF52540">
    <property type="entry name" value="P-loop containing nucleoside triphosphate hydrolases"/>
    <property type="match status" value="1"/>
</dbReference>
<evidence type="ECO:0000313" key="13">
    <source>
        <dbReference type="EMBL" id="ADD40137.1"/>
    </source>
</evidence>
<dbReference type="InterPro" id="IPR027417">
    <property type="entry name" value="P-loop_NTPase"/>
</dbReference>
<dbReference type="KEGG" id="sna:Snas_0420"/>
<dbReference type="GO" id="GO:0005524">
    <property type="term" value="F:ATP binding"/>
    <property type="evidence" value="ECO:0007669"/>
    <property type="project" value="UniProtKB-KW"/>
</dbReference>
<keyword evidence="3" id="KW-1003">Cell membrane</keyword>
<dbReference type="InterPro" id="IPR011527">
    <property type="entry name" value="ABC1_TM_dom"/>
</dbReference>
<evidence type="ECO:0000256" key="2">
    <source>
        <dbReference type="ARBA" id="ARBA00022448"/>
    </source>
</evidence>
<evidence type="ECO:0000313" key="14">
    <source>
        <dbReference type="Proteomes" id="UP000000844"/>
    </source>
</evidence>
<keyword evidence="5 10" id="KW-0812">Transmembrane</keyword>
<dbReference type="InterPro" id="IPR003593">
    <property type="entry name" value="AAA+_ATPase"/>
</dbReference>
<dbReference type="GO" id="GO:0015421">
    <property type="term" value="F:ABC-type oligopeptide transporter activity"/>
    <property type="evidence" value="ECO:0007669"/>
    <property type="project" value="TreeGrafter"/>
</dbReference>
<reference evidence="13 14" key="1">
    <citation type="journal article" date="2009" name="Stand. Genomic Sci.">
        <title>Complete genome sequence of Stackebrandtia nassauensis type strain (LLR-40K-21).</title>
        <authorList>
            <person name="Munk C."/>
            <person name="Lapidus A."/>
            <person name="Copeland A."/>
            <person name="Jando M."/>
            <person name="Mayilraj S."/>
            <person name="Glavina Del Rio T."/>
            <person name="Nolan M."/>
            <person name="Chen F."/>
            <person name="Lucas S."/>
            <person name="Tice H."/>
            <person name="Cheng J.F."/>
            <person name="Han C."/>
            <person name="Detter J.C."/>
            <person name="Bruce D."/>
            <person name="Goodwin L."/>
            <person name="Chain P."/>
            <person name="Pitluck S."/>
            <person name="Goker M."/>
            <person name="Ovchinikova G."/>
            <person name="Pati A."/>
            <person name="Ivanova N."/>
            <person name="Mavromatis K."/>
            <person name="Chen A."/>
            <person name="Palaniappan K."/>
            <person name="Land M."/>
            <person name="Hauser L."/>
            <person name="Chang Y.J."/>
            <person name="Jeffries C.D."/>
            <person name="Bristow J."/>
            <person name="Eisen J.A."/>
            <person name="Markowitz V."/>
            <person name="Hugenholtz P."/>
            <person name="Kyrpides N.C."/>
            <person name="Klenk H.P."/>
        </authorList>
    </citation>
    <scope>NUCLEOTIDE SEQUENCE [LARGE SCALE GENOMIC DNA]</scope>
    <source>
        <strain evidence="14">DSM 44728 / CIP 108903 / NRRL B-16338 / NBRC 102104 / LLR-40K-21</strain>
    </source>
</reference>
<protein>
    <submittedName>
        <fullName evidence="13">ABC transporter related protein</fullName>
    </submittedName>
</protein>
<organism evidence="13 14">
    <name type="scientific">Stackebrandtia nassauensis (strain DSM 44728 / CIP 108903 / NRRL B-16338 / NBRC 102104 / LLR-40K-21)</name>
    <dbReference type="NCBI Taxonomy" id="446470"/>
    <lineage>
        <taxon>Bacteria</taxon>
        <taxon>Bacillati</taxon>
        <taxon>Actinomycetota</taxon>
        <taxon>Actinomycetes</taxon>
        <taxon>Glycomycetales</taxon>
        <taxon>Glycomycetaceae</taxon>
        <taxon>Stackebrandtia</taxon>
    </lineage>
</organism>
<feature type="transmembrane region" description="Helical" evidence="10">
    <location>
        <begin position="247"/>
        <end position="269"/>
    </location>
</feature>
<feature type="transmembrane region" description="Helical" evidence="10">
    <location>
        <begin position="62"/>
        <end position="83"/>
    </location>
</feature>
<feature type="domain" description="ABC transmembrane type-1" evidence="12">
    <location>
        <begin position="32"/>
        <end position="312"/>
    </location>
</feature>
<comment type="subcellular location">
    <subcellularLocation>
        <location evidence="1">Cell membrane</location>
        <topology evidence="1">Multi-pass membrane protein</topology>
    </subcellularLocation>
</comment>
<keyword evidence="7" id="KW-0067">ATP-binding</keyword>
<dbReference type="AlphaFoldDB" id="D3Q4H7"/>
<dbReference type="GO" id="GO:0005886">
    <property type="term" value="C:plasma membrane"/>
    <property type="evidence" value="ECO:0007669"/>
    <property type="project" value="UniProtKB-SubCell"/>
</dbReference>
<keyword evidence="14" id="KW-1185">Reference proteome</keyword>
<dbReference type="Gene3D" id="3.40.50.300">
    <property type="entry name" value="P-loop containing nucleotide triphosphate hydrolases"/>
    <property type="match status" value="1"/>
</dbReference>
<dbReference type="eggNOG" id="COG1132">
    <property type="taxonomic scope" value="Bacteria"/>
</dbReference>
<proteinExistence type="predicted"/>
<dbReference type="PROSITE" id="PS50893">
    <property type="entry name" value="ABC_TRANSPORTER_2"/>
    <property type="match status" value="1"/>
</dbReference>
<dbReference type="SMART" id="SM00382">
    <property type="entry name" value="AAA"/>
    <property type="match status" value="1"/>
</dbReference>
<keyword evidence="9 10" id="KW-0472">Membrane</keyword>
<keyword evidence="6" id="KW-0547">Nucleotide-binding</keyword>
<keyword evidence="8 10" id="KW-1133">Transmembrane helix</keyword>
<dbReference type="CDD" id="cd07346">
    <property type="entry name" value="ABC_6TM_exporters"/>
    <property type="match status" value="1"/>
</dbReference>
<keyword evidence="2" id="KW-0813">Transport</keyword>
<evidence type="ECO:0000256" key="6">
    <source>
        <dbReference type="ARBA" id="ARBA00022741"/>
    </source>
</evidence>
<dbReference type="Proteomes" id="UP000000844">
    <property type="component" value="Chromosome"/>
</dbReference>
<evidence type="ECO:0000256" key="10">
    <source>
        <dbReference type="SAM" id="Phobius"/>
    </source>
</evidence>
<dbReference type="Pfam" id="PF00664">
    <property type="entry name" value="ABC_membrane"/>
    <property type="match status" value="1"/>
</dbReference>
<sequence>MNENRLPLADKRQVRRAAWALLRGDAKALTMVIVLYCLAAVAGLAAPWLLGEIVDRVDSGAGIGTVDMLGLAIAGFLLAQLLFDRFGRYLGYRYGERALARMREDFIDDTLRLPVSVVERAGSGDLMTRSTGDVNTLGTIVRQALPEMVIAAAHIVFILGAVIVLNPLFSLCALLMILPLWLIMRWYLRRARSAYLAEGDANTEMSEVMAATAAGAKTVEAFGLADRRVAAGDATVAEGTRTRRKTLWLRTVMFPVADFSYVLPMAAALFFGGLLYFNDVVSLGVVIAASLYLRQLVEPLDQALMWIEQLQQGGASFARVRGVAEVEPDRVPSGDEPVGDTIEVTGVHYAYTSGRDVLHGIDLSVRAGEHLAVVGPSGAGKSTLGRLLAGVDAPRVGAVKVGGVAVTDLDQAELRRRIALVTQDHHVFIGTVRDNLILAKPTATDDEVLSALGTVGATWLDTLPEGLDTQLGAGHTELDAPQAQQIALARLVLADPHTLILDEATSLLDPTAAREAERALAAVLHGRTVIAIAHRLHAAHDADRVAIVDGGRITELGSHDELVAAGGSYAALWRSWHGETD</sequence>
<evidence type="ECO:0000256" key="9">
    <source>
        <dbReference type="ARBA" id="ARBA00023136"/>
    </source>
</evidence>
<evidence type="ECO:0000256" key="4">
    <source>
        <dbReference type="ARBA" id="ARBA00022519"/>
    </source>
</evidence>
<dbReference type="RefSeq" id="WP_013015708.1">
    <property type="nucleotide sequence ID" value="NC_013947.1"/>
</dbReference>
<dbReference type="SUPFAM" id="SSF90123">
    <property type="entry name" value="ABC transporter transmembrane region"/>
    <property type="match status" value="1"/>
</dbReference>
<gene>
    <name evidence="13" type="ordered locus">Snas_0420</name>
</gene>
<feature type="transmembrane region" description="Helical" evidence="10">
    <location>
        <begin position="28"/>
        <end position="50"/>
    </location>
</feature>
<dbReference type="Gene3D" id="1.20.1560.10">
    <property type="entry name" value="ABC transporter type 1, transmembrane domain"/>
    <property type="match status" value="1"/>
</dbReference>
<keyword evidence="4" id="KW-0997">Cell inner membrane</keyword>
<evidence type="ECO:0000259" key="11">
    <source>
        <dbReference type="PROSITE" id="PS50893"/>
    </source>
</evidence>
<name>D3Q4H7_STANL</name>
<evidence type="ECO:0000256" key="1">
    <source>
        <dbReference type="ARBA" id="ARBA00004651"/>
    </source>
</evidence>
<dbReference type="InterPro" id="IPR039421">
    <property type="entry name" value="Type_1_exporter"/>
</dbReference>
<evidence type="ECO:0000256" key="5">
    <source>
        <dbReference type="ARBA" id="ARBA00022692"/>
    </source>
</evidence>
<dbReference type="FunFam" id="3.40.50.300:FF:001001">
    <property type="entry name" value="Multidrug ABC transporter ATP-binding protein"/>
    <property type="match status" value="1"/>
</dbReference>
<dbReference type="Pfam" id="PF00005">
    <property type="entry name" value="ABC_tran"/>
    <property type="match status" value="1"/>
</dbReference>
<dbReference type="STRING" id="446470.Snas_0420"/>
<feature type="domain" description="ABC transporter" evidence="11">
    <location>
        <begin position="342"/>
        <end position="575"/>
    </location>
</feature>
<dbReference type="PANTHER" id="PTHR43394">
    <property type="entry name" value="ATP-DEPENDENT PERMEASE MDL1, MITOCHONDRIAL"/>
    <property type="match status" value="1"/>
</dbReference>
<evidence type="ECO:0000259" key="12">
    <source>
        <dbReference type="PROSITE" id="PS50929"/>
    </source>
</evidence>
<dbReference type="HOGENOM" id="CLU_000604_84_9_11"/>
<dbReference type="InterPro" id="IPR003439">
    <property type="entry name" value="ABC_transporter-like_ATP-bd"/>
</dbReference>